<gene>
    <name evidence="1" type="ORF">VXC91_40350</name>
</gene>
<proteinExistence type="predicted"/>
<organism evidence="1 2">
    <name type="scientific">Streptomyces chiangmaiensis</name>
    <dbReference type="NCBI Taxonomy" id="766497"/>
    <lineage>
        <taxon>Bacteria</taxon>
        <taxon>Bacillati</taxon>
        <taxon>Actinomycetota</taxon>
        <taxon>Actinomycetes</taxon>
        <taxon>Kitasatosporales</taxon>
        <taxon>Streptomycetaceae</taxon>
        <taxon>Streptomyces</taxon>
    </lineage>
</organism>
<dbReference type="EMBL" id="JAYWVC010000294">
    <property type="protein sequence ID" value="MED7827977.1"/>
    <property type="molecule type" value="Genomic_DNA"/>
</dbReference>
<name>A0ABU7FVS1_9ACTN</name>
<protein>
    <submittedName>
        <fullName evidence="1">Uncharacterized protein</fullName>
    </submittedName>
</protein>
<comment type="caution">
    <text evidence="1">The sequence shown here is derived from an EMBL/GenBank/DDBJ whole genome shotgun (WGS) entry which is preliminary data.</text>
</comment>
<dbReference type="RefSeq" id="WP_329512342.1">
    <property type="nucleotide sequence ID" value="NZ_BAAAYZ010000059.1"/>
</dbReference>
<dbReference type="Proteomes" id="UP001333996">
    <property type="component" value="Unassembled WGS sequence"/>
</dbReference>
<evidence type="ECO:0000313" key="1">
    <source>
        <dbReference type="EMBL" id="MED7827977.1"/>
    </source>
</evidence>
<reference evidence="1" key="1">
    <citation type="submission" date="2024-01" db="EMBL/GenBank/DDBJ databases">
        <title>First draft genome sequence data of TA4-1, the type strain of Gram-positive actinobacterium Streptomyces chiangmaiensis.</title>
        <authorList>
            <person name="Yasawong M."/>
            <person name="Nantapong N."/>
        </authorList>
    </citation>
    <scope>NUCLEOTIDE SEQUENCE</scope>
    <source>
        <strain evidence="1">TA4-1</strain>
    </source>
</reference>
<sequence length="89" mass="9722">MSHWVYVLSGYPDSGTFQQLVTEGELGTVVVRERSGGRGIVDGFVRENVYELMMVACFRWVASGEPSTVMPALREASGLPPTPDGTCWP</sequence>
<accession>A0ABU7FVS1</accession>
<evidence type="ECO:0000313" key="2">
    <source>
        <dbReference type="Proteomes" id="UP001333996"/>
    </source>
</evidence>
<keyword evidence="2" id="KW-1185">Reference proteome</keyword>